<dbReference type="PROSITE" id="PS52039">
    <property type="entry name" value="TOPO_IA_2"/>
    <property type="match status" value="1"/>
</dbReference>
<dbReference type="Gene3D" id="2.70.20.10">
    <property type="entry name" value="Topoisomerase I, domain 3"/>
    <property type="match status" value="1"/>
</dbReference>
<comment type="caution">
    <text evidence="4">The sequence shown here is derived from an EMBL/GenBank/DDBJ whole genome shotgun (WGS) entry which is preliminary data.</text>
</comment>
<dbReference type="EC" id="5.6.2.-" evidence="4"/>
<dbReference type="Gene3D" id="1.10.290.10">
    <property type="entry name" value="Topoisomerase I, domain 4"/>
    <property type="match status" value="1"/>
</dbReference>
<dbReference type="InterPro" id="IPR013497">
    <property type="entry name" value="Topo_IA_cen"/>
</dbReference>
<dbReference type="InterPro" id="IPR023405">
    <property type="entry name" value="Topo_IA_core_domain"/>
</dbReference>
<sequence length="282" mass="31365">MTNSAHDDISIIDKDALEHIHDADMRDIYQLIEDMQSSQQMGAAHLIREKIKLELDMPEGEDNLFVHLQSNMVTTEGWLAGPLASFFKVEQSNCLTQADIDAIKSNDFQMQVDLCDEAETLSLTELLHHMDVFEVGRPSTAAGIIEDLIQKSEFIEISTEGDAVKMTSQGREAYQVLQTHLATVANVEWNSQLMSQLSEVEAGERSADSVIFEVLETLYGTQAAESLQHLSWSDPDVLYEPQALSQSIGKISISRQHNQKQSGNDKQDSPQQNSNNTHSSGS</sequence>
<evidence type="ECO:0000259" key="3">
    <source>
        <dbReference type="PROSITE" id="PS52039"/>
    </source>
</evidence>
<evidence type="ECO:0000256" key="2">
    <source>
        <dbReference type="SAM" id="MobiDB-lite"/>
    </source>
</evidence>
<gene>
    <name evidence="4" type="ORF">ACI2I3_01760</name>
</gene>
<keyword evidence="5" id="KW-1185">Reference proteome</keyword>
<evidence type="ECO:0000313" key="4">
    <source>
        <dbReference type="EMBL" id="MFK4000058.1"/>
    </source>
</evidence>
<feature type="domain" description="Topo IA-type catalytic" evidence="3">
    <location>
        <begin position="1"/>
        <end position="222"/>
    </location>
</feature>
<proteinExistence type="predicted"/>
<feature type="compositionally biased region" description="Polar residues" evidence="2">
    <location>
        <begin position="249"/>
        <end position="262"/>
    </location>
</feature>
<dbReference type="EMBL" id="JBJDPD010000001">
    <property type="protein sequence ID" value="MFK4000058.1"/>
    <property type="molecule type" value="Genomic_DNA"/>
</dbReference>
<dbReference type="InterPro" id="IPR013826">
    <property type="entry name" value="Topo_IA_cen_sub3"/>
</dbReference>
<accession>A0ABW8L577</accession>
<dbReference type="GO" id="GO:0016853">
    <property type="term" value="F:isomerase activity"/>
    <property type="evidence" value="ECO:0007669"/>
    <property type="project" value="UniProtKB-KW"/>
</dbReference>
<reference evidence="4 5" key="1">
    <citation type="submission" date="2024-11" db="EMBL/GenBank/DDBJ databases">
        <title>The Natural Products Discovery Center: Release of the First 8490 Sequenced Strains for Exploring Actinobacteria Biosynthetic Diversity.</title>
        <authorList>
            <person name="Kalkreuter E."/>
            <person name="Kautsar S.A."/>
            <person name="Yang D."/>
            <person name="Bader C.D."/>
            <person name="Teijaro C.N."/>
            <person name="Fluegel L."/>
            <person name="Davis C.M."/>
            <person name="Simpson J.R."/>
            <person name="Lauterbach L."/>
            <person name="Steele A.D."/>
            <person name="Gui C."/>
            <person name="Meng S."/>
            <person name="Li G."/>
            <person name="Viehrig K."/>
            <person name="Ye F."/>
            <person name="Su P."/>
            <person name="Kiefer A.F."/>
            <person name="Nichols A."/>
            <person name="Cepeda A.J."/>
            <person name="Yan W."/>
            <person name="Fan B."/>
            <person name="Jiang Y."/>
            <person name="Adhikari A."/>
            <person name="Zheng C.-J."/>
            <person name="Schuster L."/>
            <person name="Cowan T.M."/>
            <person name="Smanski M.J."/>
            <person name="Chevrette M.G."/>
            <person name="De Carvalho L.P.S."/>
            <person name="Shen B."/>
        </authorList>
    </citation>
    <scope>NUCLEOTIDE SEQUENCE [LARGE SCALE GENOMIC DNA]</scope>
    <source>
        <strain evidence="4 5">NPDC077433</strain>
    </source>
</reference>
<protein>
    <submittedName>
        <fullName evidence="4">DNA topoisomerase</fullName>
        <ecNumber evidence="4">5.6.2.-</ecNumber>
    </submittedName>
</protein>
<dbReference type="Gene3D" id="1.10.460.10">
    <property type="entry name" value="Topoisomerase I, domain 2"/>
    <property type="match status" value="1"/>
</dbReference>
<evidence type="ECO:0000313" key="5">
    <source>
        <dbReference type="Proteomes" id="UP001620234"/>
    </source>
</evidence>
<dbReference type="RefSeq" id="WP_404671782.1">
    <property type="nucleotide sequence ID" value="NZ_JBJDPD010000001.1"/>
</dbReference>
<name>A0ABW8L577_9GAMM</name>
<evidence type="ECO:0000256" key="1">
    <source>
        <dbReference type="ARBA" id="ARBA00023235"/>
    </source>
</evidence>
<dbReference type="SUPFAM" id="SSF56712">
    <property type="entry name" value="Prokaryotic type I DNA topoisomerase"/>
    <property type="match status" value="1"/>
</dbReference>
<organism evidence="4 5">
    <name type="scientific">Psychrobacter namhaensis</name>
    <dbReference type="NCBI Taxonomy" id="292734"/>
    <lineage>
        <taxon>Bacteria</taxon>
        <taxon>Pseudomonadati</taxon>
        <taxon>Pseudomonadota</taxon>
        <taxon>Gammaproteobacteria</taxon>
        <taxon>Moraxellales</taxon>
        <taxon>Moraxellaceae</taxon>
        <taxon>Psychrobacter</taxon>
    </lineage>
</organism>
<dbReference type="InterPro" id="IPR013824">
    <property type="entry name" value="Topo_IA_cen_sub1"/>
</dbReference>
<dbReference type="Pfam" id="PF01131">
    <property type="entry name" value="Topoisom_bac"/>
    <property type="match status" value="1"/>
</dbReference>
<feature type="region of interest" description="Disordered" evidence="2">
    <location>
        <begin position="249"/>
        <end position="282"/>
    </location>
</feature>
<dbReference type="InterPro" id="IPR013825">
    <property type="entry name" value="Topo_IA_cen_sub2"/>
</dbReference>
<feature type="compositionally biased region" description="Polar residues" evidence="2">
    <location>
        <begin position="269"/>
        <end position="282"/>
    </location>
</feature>
<keyword evidence="1 4" id="KW-0413">Isomerase</keyword>
<dbReference type="Proteomes" id="UP001620234">
    <property type="component" value="Unassembled WGS sequence"/>
</dbReference>